<evidence type="ECO:0000313" key="1">
    <source>
        <dbReference type="EMBL" id="KAF4586058.1"/>
    </source>
</evidence>
<proteinExistence type="predicted"/>
<dbReference type="OrthoDB" id="4196148at2759"/>
<accession>A0A8H4Q5H5</accession>
<comment type="caution">
    <text evidence="1">The sequence shown here is derived from an EMBL/GenBank/DDBJ whole genome shotgun (WGS) entry which is preliminary data.</text>
</comment>
<evidence type="ECO:0000313" key="2">
    <source>
        <dbReference type="Proteomes" id="UP000562929"/>
    </source>
</evidence>
<reference evidence="1 2" key="1">
    <citation type="journal article" date="2020" name="G3 (Bethesda)">
        <title>Genetic Underpinnings of Host Manipulation by Ophiocordyceps as Revealed by Comparative Transcriptomics.</title>
        <authorList>
            <person name="Will I."/>
            <person name="Das B."/>
            <person name="Trinh T."/>
            <person name="Brachmann A."/>
            <person name="Ohm R.A."/>
            <person name="de Bekker C."/>
        </authorList>
    </citation>
    <scope>NUCLEOTIDE SEQUENCE [LARGE SCALE GENOMIC DNA]</scope>
    <source>
        <strain evidence="1 2">EC05</strain>
    </source>
</reference>
<protein>
    <submittedName>
        <fullName evidence="1">Uncharacterized protein</fullName>
    </submittedName>
</protein>
<dbReference type="Proteomes" id="UP000562929">
    <property type="component" value="Unassembled WGS sequence"/>
</dbReference>
<organism evidence="1 2">
    <name type="scientific">Ophiocordyceps camponoti-floridani</name>
    <dbReference type="NCBI Taxonomy" id="2030778"/>
    <lineage>
        <taxon>Eukaryota</taxon>
        <taxon>Fungi</taxon>
        <taxon>Dikarya</taxon>
        <taxon>Ascomycota</taxon>
        <taxon>Pezizomycotina</taxon>
        <taxon>Sordariomycetes</taxon>
        <taxon>Hypocreomycetidae</taxon>
        <taxon>Hypocreales</taxon>
        <taxon>Ophiocordycipitaceae</taxon>
        <taxon>Ophiocordyceps</taxon>
    </lineage>
</organism>
<dbReference type="AlphaFoldDB" id="A0A8H4Q5H5"/>
<keyword evidence="2" id="KW-1185">Reference proteome</keyword>
<gene>
    <name evidence="1" type="ORF">GQ602_005363</name>
</gene>
<dbReference type="EMBL" id="JAACLJ010000005">
    <property type="protein sequence ID" value="KAF4586058.1"/>
    <property type="molecule type" value="Genomic_DNA"/>
</dbReference>
<sequence>MTAEEPPGYEEGEPPCGRLPGSGDYTLVMDGCHVYPAEPPSSFLYKLNSPVCQAAAKVYRVEKIRYRLSDNDGEGRIMSRLDYIYDFQTKFRYHSFNHFRPQVIVEGKTSKTRTYKAVTISPSVTGWTSCSAEGHFKAKTSLRDRFNKEVRILWKNRAGALVAVEMRRRDGGDESLPRLQIKIPLGEQDLDLLVTCWAARLWKEAEKEMEQPLTWKGAMRTLGRKDNWFGRGTAHLI</sequence>
<name>A0A8H4Q5H5_9HYPO</name>